<dbReference type="AlphaFoldDB" id="A0A6D2J0K8"/>
<protein>
    <recommendedName>
        <fullName evidence="1">Replication protein A 70 kDa DNA-binding subunit B/D first OB fold domain-containing protein</fullName>
    </recommendedName>
</protein>
<sequence>MANISRVVELSPQRDDWIIRVKVLKKWTEMIDGGGEILRFQLVDEHDGKIPAKVSDEDGLYDHFDMNVHEGHWKLISGFVVELTPPEELFSENQHTIVFTDNTDLHAASGIHQEHYMNFKDYTDIKNWVYNSHHPLDLIGYLDGVDELKVVKDQNFTLDNNKKTSRVMFTIKGLDGVTMECKAYGVLAVQIHDKWWKHGSTETFITMSDWMVYQEQRTGELKIKDAGGISRFQFNANYQDVLDFSAEYFHDSDGSVEEVVVLSP</sequence>
<dbReference type="EMBL" id="CACVBM020001394">
    <property type="protein sequence ID" value="CAA7048661.1"/>
    <property type="molecule type" value="Genomic_DNA"/>
</dbReference>
<evidence type="ECO:0000313" key="3">
    <source>
        <dbReference type="EMBL" id="CAA7048661.1"/>
    </source>
</evidence>
<dbReference type="OrthoDB" id="1112229at2759"/>
<accession>A0A6D2J0K8</accession>
<reference evidence="2 4" key="1">
    <citation type="submission" date="2020-01" db="EMBL/GenBank/DDBJ databases">
        <authorList>
            <person name="Mishra B."/>
        </authorList>
    </citation>
    <scope>NUCLEOTIDE SEQUENCE [LARGE SCALE GENOMIC DNA]</scope>
</reference>
<evidence type="ECO:0000313" key="4">
    <source>
        <dbReference type="Proteomes" id="UP000467841"/>
    </source>
</evidence>
<name>A0A6D2J0K8_9BRAS</name>
<dbReference type="Proteomes" id="UP000467841">
    <property type="component" value="Unassembled WGS sequence"/>
</dbReference>
<keyword evidence="4" id="KW-1185">Reference proteome</keyword>
<feature type="domain" description="Replication protein A 70 kDa DNA-binding subunit B/D first OB fold" evidence="1">
    <location>
        <begin position="6"/>
        <end position="106"/>
    </location>
</feature>
<evidence type="ECO:0000259" key="1">
    <source>
        <dbReference type="Pfam" id="PF02721"/>
    </source>
</evidence>
<dbReference type="Gene3D" id="2.40.50.140">
    <property type="entry name" value="Nucleic acid-binding proteins"/>
    <property type="match status" value="2"/>
</dbReference>
<organism evidence="2 4">
    <name type="scientific">Microthlaspi erraticum</name>
    <dbReference type="NCBI Taxonomy" id="1685480"/>
    <lineage>
        <taxon>Eukaryota</taxon>
        <taxon>Viridiplantae</taxon>
        <taxon>Streptophyta</taxon>
        <taxon>Embryophyta</taxon>
        <taxon>Tracheophyta</taxon>
        <taxon>Spermatophyta</taxon>
        <taxon>Magnoliopsida</taxon>
        <taxon>eudicotyledons</taxon>
        <taxon>Gunneridae</taxon>
        <taxon>Pentapetalae</taxon>
        <taxon>rosids</taxon>
        <taxon>malvids</taxon>
        <taxon>Brassicales</taxon>
        <taxon>Brassicaceae</taxon>
        <taxon>Coluteocarpeae</taxon>
        <taxon>Microthlaspi</taxon>
    </lineage>
</organism>
<dbReference type="InterPro" id="IPR012340">
    <property type="entry name" value="NA-bd_OB-fold"/>
</dbReference>
<dbReference type="SUPFAM" id="SSF50249">
    <property type="entry name" value="Nucleic acid-binding proteins"/>
    <property type="match status" value="1"/>
</dbReference>
<dbReference type="Pfam" id="PF02721">
    <property type="entry name" value="DUF223"/>
    <property type="match status" value="1"/>
</dbReference>
<proteinExistence type="predicted"/>
<gene>
    <name evidence="2" type="ORF">MERR_LOCUS17939</name>
    <name evidence="3" type="ORF">MERR_LOCUS35896</name>
</gene>
<dbReference type="EMBL" id="CACVBM020001096">
    <property type="protein sequence ID" value="CAA7030704.1"/>
    <property type="molecule type" value="Genomic_DNA"/>
</dbReference>
<evidence type="ECO:0000313" key="2">
    <source>
        <dbReference type="EMBL" id="CAA7030704.1"/>
    </source>
</evidence>
<dbReference type="InterPro" id="IPR003871">
    <property type="entry name" value="RFA1B/D_OB_1st"/>
</dbReference>